<reference evidence="1" key="1">
    <citation type="submission" date="2020-07" db="EMBL/GenBank/DDBJ databases">
        <authorList>
            <person name="Nazaruddin N."/>
        </authorList>
    </citation>
    <scope>NUCLEOTIDE SEQUENCE</scope>
</reference>
<protein>
    <submittedName>
        <fullName evidence="1">Uncharacterized protein</fullName>
    </submittedName>
</protein>
<keyword evidence="2" id="KW-1185">Reference proteome</keyword>
<name>A0A6V7GZN6_9HYME</name>
<gene>
    <name evidence="1" type="ORF">MHI_LOCUS242355</name>
</gene>
<comment type="caution">
    <text evidence="1">The sequence shown here is derived from an EMBL/GenBank/DDBJ whole genome shotgun (WGS) entry which is preliminary data.</text>
</comment>
<sequence length="95" mass="11592">LLKIPKSFENFVKTLYETLARFFKNRASTSSQRLFVKTDVKAICHIYIYIYLIRNVHTSYYYKLSMYIVVKRTMKYSKTDLFRRSNMLNKKKKKK</sequence>
<evidence type="ECO:0000313" key="2">
    <source>
        <dbReference type="Proteomes" id="UP000752696"/>
    </source>
</evidence>
<feature type="non-terminal residue" evidence="1">
    <location>
        <position position="95"/>
    </location>
</feature>
<accession>A0A6V7GZN6</accession>
<organism evidence="1 2">
    <name type="scientific">Heterotrigona itama</name>
    <dbReference type="NCBI Taxonomy" id="395501"/>
    <lineage>
        <taxon>Eukaryota</taxon>
        <taxon>Metazoa</taxon>
        <taxon>Ecdysozoa</taxon>
        <taxon>Arthropoda</taxon>
        <taxon>Hexapoda</taxon>
        <taxon>Insecta</taxon>
        <taxon>Pterygota</taxon>
        <taxon>Neoptera</taxon>
        <taxon>Endopterygota</taxon>
        <taxon>Hymenoptera</taxon>
        <taxon>Apocrita</taxon>
        <taxon>Aculeata</taxon>
        <taxon>Apoidea</taxon>
        <taxon>Anthophila</taxon>
        <taxon>Apidae</taxon>
        <taxon>Heterotrigona</taxon>
    </lineage>
</organism>
<proteinExistence type="predicted"/>
<dbReference type="EMBL" id="CAJDYZ010004532">
    <property type="protein sequence ID" value="CAD1471543.1"/>
    <property type="molecule type" value="Genomic_DNA"/>
</dbReference>
<evidence type="ECO:0000313" key="1">
    <source>
        <dbReference type="EMBL" id="CAD1471543.1"/>
    </source>
</evidence>
<dbReference type="AlphaFoldDB" id="A0A6V7GZN6"/>
<dbReference type="Proteomes" id="UP000752696">
    <property type="component" value="Unassembled WGS sequence"/>
</dbReference>